<dbReference type="EMBL" id="MT732192">
    <property type="protein sequence ID" value="QOJ69388.1"/>
    <property type="molecule type" value="Genomic_DNA"/>
</dbReference>
<keyword evidence="2" id="KW-0238">DNA-binding</keyword>
<dbReference type="SMART" id="SM00342">
    <property type="entry name" value="HTH_ARAC"/>
    <property type="match status" value="1"/>
</dbReference>
<feature type="domain" description="HTH araC/xylS-type" evidence="5">
    <location>
        <begin position="177"/>
        <end position="274"/>
    </location>
</feature>
<keyword evidence="6" id="KW-0614">Plasmid</keyword>
<dbReference type="Pfam" id="PF12833">
    <property type="entry name" value="HTH_18"/>
    <property type="match status" value="1"/>
</dbReference>
<comment type="function">
    <text evidence="4">Regulatory protein of the TOL plasmid xyl operons. XylS activates the xylXYZLTEGFJQKIH operon required for the degradation of toluene, m-xylene and p-xylene.</text>
</comment>
<organism evidence="6">
    <name type="scientific">Pseudomonas aeruginosa</name>
    <dbReference type="NCBI Taxonomy" id="287"/>
    <lineage>
        <taxon>Bacteria</taxon>
        <taxon>Pseudomonadati</taxon>
        <taxon>Pseudomonadota</taxon>
        <taxon>Gammaproteobacteria</taxon>
        <taxon>Pseudomonadales</taxon>
        <taxon>Pseudomonadaceae</taxon>
        <taxon>Pseudomonas</taxon>
    </lineage>
</organism>
<dbReference type="InterPro" id="IPR050204">
    <property type="entry name" value="AraC_XylS_family_regulators"/>
</dbReference>
<proteinExistence type="predicted"/>
<accession>A0A7L9ESJ9</accession>
<keyword evidence="3" id="KW-0804">Transcription</keyword>
<evidence type="ECO:0000313" key="6">
    <source>
        <dbReference type="EMBL" id="QOJ69388.1"/>
    </source>
</evidence>
<evidence type="ECO:0000256" key="2">
    <source>
        <dbReference type="ARBA" id="ARBA00023125"/>
    </source>
</evidence>
<dbReference type="InterPro" id="IPR032783">
    <property type="entry name" value="AraC_lig"/>
</dbReference>
<reference evidence="6" key="1">
    <citation type="journal article" date="2021" name="Antimicrob. Agents Chemother.">
        <title>Epidemic territorial spread of IncP-2-type VIM-2 carbapenemase-encoding megaplasmids in nosocomial Pseudomonas aeruginosa populations.</title>
        <authorList>
            <person name="Urbanowicz P."/>
            <person name="Bitar I."/>
            <person name="Izdebski R."/>
            <person name="Baraniak A."/>
            <person name="Literacka E."/>
            <person name="Hrabak J."/>
            <person name="Gniadkowski M."/>
        </authorList>
    </citation>
    <scope>NUCLEOTIDE SEQUENCE</scope>
    <source>
        <strain evidence="6">NMI6124/12</strain>
    </source>
</reference>
<keyword evidence="1" id="KW-0805">Transcription regulation</keyword>
<geneLocation type="plasmid" evidence="6">
    <name>pPUV-14</name>
</geneLocation>
<evidence type="ECO:0000256" key="3">
    <source>
        <dbReference type="ARBA" id="ARBA00023163"/>
    </source>
</evidence>
<dbReference type="PANTHER" id="PTHR46796:SF7">
    <property type="entry name" value="ARAC FAMILY TRANSCRIPTIONAL REGULATOR"/>
    <property type="match status" value="1"/>
</dbReference>
<name>A0A7L9ESJ9_PSEAI</name>
<dbReference type="GO" id="GO:0003700">
    <property type="term" value="F:DNA-binding transcription factor activity"/>
    <property type="evidence" value="ECO:0007669"/>
    <property type="project" value="InterPro"/>
</dbReference>
<dbReference type="PANTHER" id="PTHR46796">
    <property type="entry name" value="HTH-TYPE TRANSCRIPTIONAL ACTIVATOR RHAS-RELATED"/>
    <property type="match status" value="1"/>
</dbReference>
<dbReference type="AlphaFoldDB" id="A0A7L9ESJ9"/>
<dbReference type="SUPFAM" id="SSF46689">
    <property type="entry name" value="Homeodomain-like"/>
    <property type="match status" value="2"/>
</dbReference>
<protein>
    <submittedName>
        <fullName evidence="6">Putative transcriptional regulator, AraC family</fullName>
    </submittedName>
</protein>
<evidence type="ECO:0000259" key="5">
    <source>
        <dbReference type="PROSITE" id="PS01124"/>
    </source>
</evidence>
<sequence length="284" mass="30405">MESGMADRLAGLLRHYSLSARVFHSGAFCGQHHYAAPHGYIHLVRRGPITARSPVHEDLLVTEPSLLFYPRVASHRFVAAPGDTAELLCAEVDLGASTGNPLAMALPSMLLIPLADLPGLGPTLELLFAEAERDQCGRQAAIDRLYELLLIQLLRYLMDGRLGATGLLAGLADPKLARAITAMHDAPQTAWSLEALAAKAGMSRARFAAAFKDAVGVTPGDYLADWRMNVSCTLLKQGRPVAVVADRVGYGSPNALARAFRVRMGCAPRDWLAQQRGDAALSGS</sequence>
<evidence type="ECO:0000256" key="4">
    <source>
        <dbReference type="ARBA" id="ARBA00037345"/>
    </source>
</evidence>
<dbReference type="Gene3D" id="1.10.10.60">
    <property type="entry name" value="Homeodomain-like"/>
    <property type="match status" value="2"/>
</dbReference>
<dbReference type="PROSITE" id="PS01124">
    <property type="entry name" value="HTH_ARAC_FAMILY_2"/>
    <property type="match status" value="1"/>
</dbReference>
<dbReference type="Pfam" id="PF12852">
    <property type="entry name" value="Cupin_6"/>
    <property type="match status" value="1"/>
</dbReference>
<dbReference type="GO" id="GO:0043565">
    <property type="term" value="F:sequence-specific DNA binding"/>
    <property type="evidence" value="ECO:0007669"/>
    <property type="project" value="InterPro"/>
</dbReference>
<dbReference type="InterPro" id="IPR018060">
    <property type="entry name" value="HTH_AraC"/>
</dbReference>
<evidence type="ECO:0000256" key="1">
    <source>
        <dbReference type="ARBA" id="ARBA00023015"/>
    </source>
</evidence>
<dbReference type="InterPro" id="IPR009057">
    <property type="entry name" value="Homeodomain-like_sf"/>
</dbReference>